<dbReference type="InterPro" id="IPR000719">
    <property type="entry name" value="Prot_kinase_dom"/>
</dbReference>
<evidence type="ECO:0000256" key="5">
    <source>
        <dbReference type="SAM" id="MobiDB-lite"/>
    </source>
</evidence>
<keyword evidence="3" id="KW-0418">Kinase</keyword>
<feature type="compositionally biased region" description="Basic residues" evidence="5">
    <location>
        <begin position="430"/>
        <end position="474"/>
    </location>
</feature>
<dbReference type="CDD" id="cd14014">
    <property type="entry name" value="STKc_PknB_like"/>
    <property type="match status" value="1"/>
</dbReference>
<organism evidence="7 8">
    <name type="scientific">Bradymonas sediminis</name>
    <dbReference type="NCBI Taxonomy" id="1548548"/>
    <lineage>
        <taxon>Bacteria</taxon>
        <taxon>Deltaproteobacteria</taxon>
        <taxon>Bradymonadales</taxon>
        <taxon>Bradymonadaceae</taxon>
        <taxon>Bradymonas</taxon>
    </lineage>
</organism>
<dbReference type="PROSITE" id="PS50011">
    <property type="entry name" value="PROTEIN_KINASE_DOM"/>
    <property type="match status" value="1"/>
</dbReference>
<dbReference type="InterPro" id="IPR008271">
    <property type="entry name" value="Ser/Thr_kinase_AS"/>
</dbReference>
<evidence type="ECO:0000256" key="4">
    <source>
        <dbReference type="ARBA" id="ARBA00022840"/>
    </source>
</evidence>
<proteinExistence type="predicted"/>
<dbReference type="EMBL" id="CP030032">
    <property type="protein sequence ID" value="AWV89672.1"/>
    <property type="molecule type" value="Genomic_DNA"/>
</dbReference>
<keyword evidence="2" id="KW-0547">Nucleotide-binding</keyword>
<keyword evidence="6" id="KW-1133">Transmembrane helix</keyword>
<dbReference type="Gene3D" id="1.10.510.10">
    <property type="entry name" value="Transferase(Phosphotransferase) domain 1"/>
    <property type="match status" value="1"/>
</dbReference>
<keyword evidence="6" id="KW-0812">Transmembrane</keyword>
<dbReference type="GO" id="GO:0005524">
    <property type="term" value="F:ATP binding"/>
    <property type="evidence" value="ECO:0007669"/>
    <property type="project" value="UniProtKB-UniRule"/>
</dbReference>
<dbReference type="GO" id="GO:0004674">
    <property type="term" value="F:protein serine/threonine kinase activity"/>
    <property type="evidence" value="ECO:0007669"/>
    <property type="project" value="TreeGrafter"/>
</dbReference>
<dbReference type="OrthoDB" id="9779541at2"/>
<dbReference type="PROSITE" id="PS00107">
    <property type="entry name" value="PROTEIN_KINASE_ATP"/>
    <property type="match status" value="1"/>
</dbReference>
<dbReference type="PROSITE" id="PS00108">
    <property type="entry name" value="PROTEIN_KINASE_ST"/>
    <property type="match status" value="1"/>
</dbReference>
<dbReference type="RefSeq" id="WP_111334526.1">
    <property type="nucleotide sequence ID" value="NZ_CP030032.1"/>
</dbReference>
<evidence type="ECO:0000256" key="3">
    <source>
        <dbReference type="ARBA" id="ARBA00022777"/>
    </source>
</evidence>
<evidence type="ECO:0000313" key="7">
    <source>
        <dbReference type="EMBL" id="AWV89672.1"/>
    </source>
</evidence>
<evidence type="ECO:0000256" key="1">
    <source>
        <dbReference type="ARBA" id="ARBA00022679"/>
    </source>
</evidence>
<feature type="region of interest" description="Disordered" evidence="5">
    <location>
        <begin position="421"/>
        <end position="481"/>
    </location>
</feature>
<accession>A0A2Z4FL91</accession>
<dbReference type="Gene3D" id="3.30.200.20">
    <property type="entry name" value="Phosphorylase Kinase, domain 1"/>
    <property type="match status" value="1"/>
</dbReference>
<dbReference type="InterPro" id="IPR017441">
    <property type="entry name" value="Protein_kinase_ATP_BS"/>
</dbReference>
<dbReference type="PANTHER" id="PTHR43289:SF6">
    <property type="entry name" value="SERINE_THREONINE-PROTEIN KINASE NEKL-3"/>
    <property type="match status" value="1"/>
</dbReference>
<dbReference type="Pfam" id="PF00069">
    <property type="entry name" value="Pkinase"/>
    <property type="match status" value="1"/>
</dbReference>
<evidence type="ECO:0000313" key="8">
    <source>
        <dbReference type="Proteomes" id="UP000249799"/>
    </source>
</evidence>
<protein>
    <submittedName>
        <fullName evidence="7">Uncharacterized protein</fullName>
    </submittedName>
</protein>
<keyword evidence="8" id="KW-1185">Reference proteome</keyword>
<dbReference type="Proteomes" id="UP000249799">
    <property type="component" value="Chromosome"/>
</dbReference>
<dbReference type="InterPro" id="IPR011009">
    <property type="entry name" value="Kinase-like_dom_sf"/>
</dbReference>
<keyword evidence="4" id="KW-0067">ATP-binding</keyword>
<keyword evidence="6" id="KW-0472">Membrane</keyword>
<reference evidence="7 8" key="1">
    <citation type="submission" date="2018-06" db="EMBL/GenBank/DDBJ databases">
        <title>Lujinxingia sediminis gen. nov. sp. nov., a new facultative anaerobic member of the class Deltaproteobacteria, and proposal of Lujinxingaceae fam. nov.</title>
        <authorList>
            <person name="Guo L.-Y."/>
            <person name="Li C.-M."/>
            <person name="Wang S."/>
            <person name="Du Z.-J."/>
        </authorList>
    </citation>
    <scope>NUCLEOTIDE SEQUENCE [LARGE SCALE GENOMIC DNA]</scope>
    <source>
        <strain evidence="7 8">FA350</strain>
    </source>
</reference>
<dbReference type="PANTHER" id="PTHR43289">
    <property type="entry name" value="MITOGEN-ACTIVATED PROTEIN KINASE KINASE KINASE 20-RELATED"/>
    <property type="match status" value="1"/>
</dbReference>
<dbReference type="AlphaFoldDB" id="A0A2Z4FL91"/>
<dbReference type="KEGG" id="bsed:DN745_10105"/>
<keyword evidence="1" id="KW-0808">Transferase</keyword>
<dbReference type="SUPFAM" id="SSF56112">
    <property type="entry name" value="Protein kinase-like (PK-like)"/>
    <property type="match status" value="1"/>
</dbReference>
<dbReference type="SMART" id="SM00220">
    <property type="entry name" value="S_TKc"/>
    <property type="match status" value="1"/>
</dbReference>
<gene>
    <name evidence="7" type="ORF">DN745_10105</name>
</gene>
<feature type="transmembrane region" description="Helical" evidence="6">
    <location>
        <begin position="382"/>
        <end position="405"/>
    </location>
</feature>
<sequence length="481" mass="51457">MNDIASSSDSKSALGLGPGTVIAGRYEVVKLLGSGGFAAVFHAFDRDIERQVAIKVLNIAAVTAPGAEMGPFLERFKREAKLAARIHHPNVVEIYDFGVIEGKAMPYIIMEMLDGHDLQEEVRMNGGMAPERALPLFFGALEALGEAHRLGIVHKDIKPANLFISRPGTRNEMLKVVDFGIAHIGGTDESRMTQTGAMFGTPQYLSPEYVQTQTVGPEMDVYQMALVLVELLTGRTVVDDENPWQCALKHATGELVIPSAILDGELGPIISKALEYEPSERFPDALAFADAIDKIDPAKVGDGRDPSGGARVVATKSAPMNAAQSAQINLAQAQQAAAQAGNHNNPATLAVDAPGMAQGARQAAPQRVTEAMKAPKKSGKGLWIAFFVLLSLVIASIVVVMTFWLDFPAGARLWNQITGQSAAVSAPAKTTKKKAPATKKTTKKKATTKKKTTKKPTSKKTTTKKPTTKKKAAPKKTDTKK</sequence>
<name>A0A2Z4FL91_9DELT</name>
<evidence type="ECO:0000256" key="6">
    <source>
        <dbReference type="SAM" id="Phobius"/>
    </source>
</evidence>
<evidence type="ECO:0000256" key="2">
    <source>
        <dbReference type="ARBA" id="ARBA00022741"/>
    </source>
</evidence>